<dbReference type="Pfam" id="PF09694">
    <property type="entry name" value="Gcw_chp"/>
    <property type="match status" value="1"/>
</dbReference>
<keyword evidence="1" id="KW-0732">Signal</keyword>
<sequence length="229" mass="25114">MRSNLAWGTVVACTLGAAGHAQAQDDGGVSYLFGVDVVSNYVSNGVTQSDGKPAIQPYFEIGLNGFYAGTWMSNVDFGDNDDWEIDLYVGYRNLFENDLFVDVGYARYFYDHSGDCCGEAKLTLGYPLADQFGVTGYVAYDPKSENFNRNMTLVYEPTPDLGIAAIYGYSDSYAHEYWSVGASFSFDETWSAGLKYEGSGSGDEGFVFRISLGNLQTPLVRLLGAPFQR</sequence>
<feature type="chain" id="PRO_5045725412" evidence="1">
    <location>
        <begin position="24"/>
        <end position="229"/>
    </location>
</feature>
<dbReference type="NCBIfam" id="TIGR02001">
    <property type="entry name" value="gcw_chp"/>
    <property type="match status" value="1"/>
</dbReference>
<protein>
    <submittedName>
        <fullName evidence="2">TorF family putative porin</fullName>
    </submittedName>
</protein>
<keyword evidence="3" id="KW-1185">Reference proteome</keyword>
<accession>A0ABU3V810</accession>
<evidence type="ECO:0000313" key="2">
    <source>
        <dbReference type="EMBL" id="MDU9002299.1"/>
    </source>
</evidence>
<gene>
    <name evidence="2" type="ORF">QO231_00380</name>
</gene>
<proteinExistence type="predicted"/>
<evidence type="ECO:0000313" key="3">
    <source>
        <dbReference type="Proteomes" id="UP001255416"/>
    </source>
</evidence>
<reference evidence="3" key="1">
    <citation type="submission" date="2023-05" db="EMBL/GenBank/DDBJ databases">
        <title>Sedimentitalea sp. nov. JM2-8.</title>
        <authorList>
            <person name="Huang J."/>
        </authorList>
    </citation>
    <scope>NUCLEOTIDE SEQUENCE [LARGE SCALE GENOMIC DNA]</scope>
    <source>
        <strain evidence="3">KHS03</strain>
    </source>
</reference>
<dbReference type="InterPro" id="IPR010239">
    <property type="entry name" value="CHP02001"/>
</dbReference>
<evidence type="ECO:0000256" key="1">
    <source>
        <dbReference type="SAM" id="SignalP"/>
    </source>
</evidence>
<feature type="signal peptide" evidence="1">
    <location>
        <begin position="1"/>
        <end position="23"/>
    </location>
</feature>
<dbReference type="EMBL" id="JASMWN010000001">
    <property type="protein sequence ID" value="MDU9002299.1"/>
    <property type="molecule type" value="Genomic_DNA"/>
</dbReference>
<organism evidence="2 3">
    <name type="scientific">Sedimentitalea todarodis</name>
    <dbReference type="NCBI Taxonomy" id="1631240"/>
    <lineage>
        <taxon>Bacteria</taxon>
        <taxon>Pseudomonadati</taxon>
        <taxon>Pseudomonadota</taxon>
        <taxon>Alphaproteobacteria</taxon>
        <taxon>Rhodobacterales</taxon>
        <taxon>Paracoccaceae</taxon>
        <taxon>Sedimentitalea</taxon>
    </lineage>
</organism>
<name>A0ABU3V810_9RHOB</name>
<comment type="caution">
    <text evidence="2">The sequence shown here is derived from an EMBL/GenBank/DDBJ whole genome shotgun (WGS) entry which is preliminary data.</text>
</comment>
<dbReference type="RefSeq" id="WP_316771884.1">
    <property type="nucleotide sequence ID" value="NZ_JASMWN010000001.1"/>
</dbReference>
<dbReference type="Proteomes" id="UP001255416">
    <property type="component" value="Unassembled WGS sequence"/>
</dbReference>